<comment type="caution">
    <text evidence="1">The sequence shown here is derived from an EMBL/GenBank/DDBJ whole genome shotgun (WGS) entry which is preliminary data.</text>
</comment>
<organism evidence="1 2">
    <name type="scientific">Araneus ventricosus</name>
    <name type="common">Orbweaver spider</name>
    <name type="synonym">Epeira ventricosa</name>
    <dbReference type="NCBI Taxonomy" id="182803"/>
    <lineage>
        <taxon>Eukaryota</taxon>
        <taxon>Metazoa</taxon>
        <taxon>Ecdysozoa</taxon>
        <taxon>Arthropoda</taxon>
        <taxon>Chelicerata</taxon>
        <taxon>Arachnida</taxon>
        <taxon>Araneae</taxon>
        <taxon>Araneomorphae</taxon>
        <taxon>Entelegynae</taxon>
        <taxon>Araneoidea</taxon>
        <taxon>Araneidae</taxon>
        <taxon>Araneus</taxon>
    </lineage>
</organism>
<dbReference type="Proteomes" id="UP000499080">
    <property type="component" value="Unassembled WGS sequence"/>
</dbReference>
<reference evidence="1 2" key="1">
    <citation type="journal article" date="2019" name="Sci. Rep.">
        <title>Orb-weaving spider Araneus ventricosus genome elucidates the spidroin gene catalogue.</title>
        <authorList>
            <person name="Kono N."/>
            <person name="Nakamura H."/>
            <person name="Ohtoshi R."/>
            <person name="Moran D.A.P."/>
            <person name="Shinohara A."/>
            <person name="Yoshida Y."/>
            <person name="Fujiwara M."/>
            <person name="Mori M."/>
            <person name="Tomita M."/>
            <person name="Arakawa K."/>
        </authorList>
    </citation>
    <scope>NUCLEOTIDE SEQUENCE [LARGE SCALE GENOMIC DNA]</scope>
</reference>
<protein>
    <submittedName>
        <fullName evidence="1">Uncharacterized protein</fullName>
    </submittedName>
</protein>
<sequence>MYKCYGYKFGDESEMASSVGELRYHIVPLYSDNLLACDRLRTDLAVILLAKKCCTRSSLAYEHSEKENGFAAENPQLRTERTWWSASSKVVGMLDSIVFLMRQHYELSDNGQSERESIKYRLHRFPSILAAP</sequence>
<proteinExistence type="predicted"/>
<keyword evidence="2" id="KW-1185">Reference proteome</keyword>
<evidence type="ECO:0000313" key="2">
    <source>
        <dbReference type="Proteomes" id="UP000499080"/>
    </source>
</evidence>
<dbReference type="EMBL" id="BGPR01017692">
    <property type="protein sequence ID" value="GBN77006.1"/>
    <property type="molecule type" value="Genomic_DNA"/>
</dbReference>
<evidence type="ECO:0000313" key="1">
    <source>
        <dbReference type="EMBL" id="GBN77006.1"/>
    </source>
</evidence>
<dbReference type="AlphaFoldDB" id="A0A4Y2RNT0"/>
<accession>A0A4Y2RNT0</accession>
<gene>
    <name evidence="1" type="ORF">AVEN_72107_1</name>
</gene>
<name>A0A4Y2RNT0_ARAVE</name>